<evidence type="ECO:0000256" key="2">
    <source>
        <dbReference type="RuleBase" id="RU004429"/>
    </source>
</evidence>
<feature type="transmembrane region" description="Helical" evidence="2">
    <location>
        <begin position="53"/>
        <end position="77"/>
    </location>
</feature>
<comment type="similarity">
    <text evidence="1 2">Belongs to the complex I subunit 6 family.</text>
</comment>
<dbReference type="GO" id="GO:0008137">
    <property type="term" value="F:NADH dehydrogenase (ubiquinone) activity"/>
    <property type="evidence" value="ECO:0007669"/>
    <property type="project" value="UniProtKB-UniRule"/>
</dbReference>
<keyword evidence="2" id="KW-1133">Transmembrane helix</keyword>
<dbReference type="AlphaFoldDB" id="A0A109JW18"/>
<feature type="transmembrane region" description="Helical" evidence="2">
    <location>
        <begin position="30"/>
        <end position="47"/>
    </location>
</feature>
<keyword evidence="2" id="KW-0520">NAD</keyword>
<sequence length="166" mass="17880">MGQGFFLLFATVCVIAALIVVVARNPVHSALALMACFLQISAIFILLDAPLPAVIQIFVYVGAIMVLFLFVIMMIDVREAVLQRFLPGPNLPALVLLVLLGIEMLALVLWSSRFSVALPPAISSGDTVRQLSTALFADYLLPFETASVILLAALVGAIVLARKDER</sequence>
<comment type="subcellular location">
    <subcellularLocation>
        <location evidence="2">Cell membrane</location>
        <topology evidence="2">Multi-pass membrane protein</topology>
    </subcellularLocation>
</comment>
<protein>
    <recommendedName>
        <fullName evidence="2">NADH-quinone oxidoreductase subunit J</fullName>
        <ecNumber evidence="2">7.1.1.-</ecNumber>
    </recommendedName>
</protein>
<gene>
    <name evidence="3" type="ORF">AS026_34965</name>
</gene>
<keyword evidence="2" id="KW-0874">Quinone</keyword>
<dbReference type="InterPro" id="IPR001457">
    <property type="entry name" value="NADH_UbQ/plastoQ_OxRdtase_su6"/>
</dbReference>
<keyword evidence="2" id="KW-0472">Membrane</keyword>
<dbReference type="GO" id="GO:0005886">
    <property type="term" value="C:plasma membrane"/>
    <property type="evidence" value="ECO:0007669"/>
    <property type="project" value="UniProtKB-SubCell"/>
</dbReference>
<dbReference type="GO" id="GO:0048038">
    <property type="term" value="F:quinone binding"/>
    <property type="evidence" value="ECO:0007669"/>
    <property type="project" value="UniProtKB-UniRule"/>
</dbReference>
<feature type="transmembrane region" description="Helical" evidence="2">
    <location>
        <begin position="139"/>
        <end position="161"/>
    </location>
</feature>
<dbReference type="PANTHER" id="PTHR33269">
    <property type="entry name" value="NADH-UBIQUINONE OXIDOREDUCTASE CHAIN 6"/>
    <property type="match status" value="1"/>
</dbReference>
<evidence type="ECO:0000256" key="1">
    <source>
        <dbReference type="ARBA" id="ARBA00005698"/>
    </source>
</evidence>
<dbReference type="Proteomes" id="UP000068164">
    <property type="component" value="Unassembled WGS sequence"/>
</dbReference>
<dbReference type="EMBL" id="LNCD01000042">
    <property type="protein sequence ID" value="KWV56128.1"/>
    <property type="molecule type" value="Genomic_DNA"/>
</dbReference>
<organism evidence="3 4">
    <name type="scientific">Rhizobium altiplani</name>
    <dbReference type="NCBI Taxonomy" id="1864509"/>
    <lineage>
        <taxon>Bacteria</taxon>
        <taxon>Pseudomonadati</taxon>
        <taxon>Pseudomonadota</taxon>
        <taxon>Alphaproteobacteria</taxon>
        <taxon>Hyphomicrobiales</taxon>
        <taxon>Rhizobiaceae</taxon>
        <taxon>Rhizobium/Agrobacterium group</taxon>
        <taxon>Rhizobium</taxon>
    </lineage>
</organism>
<dbReference type="OrthoDB" id="9790848at2"/>
<feature type="transmembrane region" description="Helical" evidence="2">
    <location>
        <begin position="89"/>
        <end position="110"/>
    </location>
</feature>
<dbReference type="Pfam" id="PF00499">
    <property type="entry name" value="Oxidored_q3"/>
    <property type="match status" value="1"/>
</dbReference>
<evidence type="ECO:0000313" key="4">
    <source>
        <dbReference type="Proteomes" id="UP000068164"/>
    </source>
</evidence>
<feature type="transmembrane region" description="Helical" evidence="2">
    <location>
        <begin position="6"/>
        <end position="23"/>
    </location>
</feature>
<dbReference type="RefSeq" id="WP_062369406.1">
    <property type="nucleotide sequence ID" value="NZ_LNCD01000042.1"/>
</dbReference>
<keyword evidence="2" id="KW-1003">Cell membrane</keyword>
<dbReference type="EC" id="7.1.1.-" evidence="2"/>
<proteinExistence type="inferred from homology"/>
<dbReference type="InterPro" id="IPR042106">
    <property type="entry name" value="Nuo/plastoQ_OxRdtase_6_NuoJ"/>
</dbReference>
<name>A0A109JW18_9HYPH</name>
<reference evidence="3 4" key="1">
    <citation type="submission" date="2015-11" db="EMBL/GenBank/DDBJ databases">
        <title>Draft Genome Sequence of the Strain BR 10423 (Rhizobium sp.) isolated from nodules of Mimosa pudica.</title>
        <authorList>
            <person name="Barauna A.C."/>
            <person name="Zilli J.E."/>
            <person name="Simoes-Araujo J.L."/>
            <person name="Reis V.M."/>
            <person name="James E.K."/>
            <person name="Reis F.B.Jr."/>
            <person name="Rouws L.F."/>
            <person name="Passos S.R."/>
            <person name="Gois S.R."/>
        </authorList>
    </citation>
    <scope>NUCLEOTIDE SEQUENCE [LARGE SCALE GENOMIC DNA]</scope>
    <source>
        <strain evidence="3 4">BR10423</strain>
    </source>
</reference>
<dbReference type="Gene3D" id="1.20.120.1200">
    <property type="entry name" value="NADH-ubiquinone/plastoquinone oxidoreductase chain 6, subunit NuoJ"/>
    <property type="match status" value="1"/>
</dbReference>
<comment type="catalytic activity">
    <reaction evidence="2">
        <text>a quinone + NADH + 5 H(+)(in) = a quinol + NAD(+) + 4 H(+)(out)</text>
        <dbReference type="Rhea" id="RHEA:57888"/>
        <dbReference type="ChEBI" id="CHEBI:15378"/>
        <dbReference type="ChEBI" id="CHEBI:24646"/>
        <dbReference type="ChEBI" id="CHEBI:57540"/>
        <dbReference type="ChEBI" id="CHEBI:57945"/>
        <dbReference type="ChEBI" id="CHEBI:132124"/>
    </reaction>
</comment>
<dbReference type="PANTHER" id="PTHR33269:SF17">
    <property type="entry name" value="NADH-UBIQUINONE OXIDOREDUCTASE CHAIN 6"/>
    <property type="match status" value="1"/>
</dbReference>
<accession>A0A109JW18</accession>
<comment type="caution">
    <text evidence="3">The sequence shown here is derived from an EMBL/GenBank/DDBJ whole genome shotgun (WGS) entry which is preliminary data.</text>
</comment>
<keyword evidence="4" id="KW-1185">Reference proteome</keyword>
<comment type="function">
    <text evidence="2">NDH-1 shuttles electrons from NADH, via FMN and iron-sulfur (Fe-S) centers, to quinones in the respiratory chain. Couples the redox reaction to proton translocation (for every two electrons transferred, four hydrogen ions are translocated across the cytoplasmic membrane), and thus conserves the redox energy in a proton gradient.</text>
</comment>
<keyword evidence="2" id="KW-0812">Transmembrane</keyword>
<evidence type="ECO:0000313" key="3">
    <source>
        <dbReference type="EMBL" id="KWV56128.1"/>
    </source>
</evidence>